<name>A0AAD9IX64_9ANNE</name>
<keyword evidence="2" id="KW-1185">Reference proteome</keyword>
<proteinExistence type="predicted"/>
<evidence type="ECO:0000313" key="2">
    <source>
        <dbReference type="Proteomes" id="UP001208570"/>
    </source>
</evidence>
<dbReference type="Gene3D" id="3.30.70.100">
    <property type="match status" value="1"/>
</dbReference>
<gene>
    <name evidence="1" type="ORF">LSH36_1053g01030</name>
</gene>
<dbReference type="Proteomes" id="UP001208570">
    <property type="component" value="Unassembled WGS sequence"/>
</dbReference>
<reference evidence="1" key="1">
    <citation type="journal article" date="2023" name="Mol. Biol. Evol.">
        <title>Third-Generation Sequencing Reveals the Adaptive Role of the Epigenome in Three Deep-Sea Polychaetes.</title>
        <authorList>
            <person name="Perez M."/>
            <person name="Aroh O."/>
            <person name="Sun Y."/>
            <person name="Lan Y."/>
            <person name="Juniper S.K."/>
            <person name="Young C.R."/>
            <person name="Angers B."/>
            <person name="Qian P.Y."/>
        </authorList>
    </citation>
    <scope>NUCLEOTIDE SEQUENCE</scope>
    <source>
        <strain evidence="1">P08H-3</strain>
    </source>
</reference>
<evidence type="ECO:0000313" key="1">
    <source>
        <dbReference type="EMBL" id="KAK2141725.1"/>
    </source>
</evidence>
<protein>
    <submittedName>
        <fullName evidence="1">Uncharacterized protein</fullName>
    </submittedName>
</protein>
<dbReference type="EMBL" id="JAODUP010001053">
    <property type="protein sequence ID" value="KAK2141725.1"/>
    <property type="molecule type" value="Genomic_DNA"/>
</dbReference>
<sequence length="217" mass="24666">MEEHIHGPDCGAIVIMRFPADQYQRCKNGLIKNLPIHSNYSDGEVEGIANYDQITKLEGYWPADKGLAFLAFESYPAADRWTYSVPDIKQPDWLGGIDMILVPCCEHTKIRHSVVQILDLDIRDYESLSQAYSPEASELLKQHDARQVVSVDVLKSGKKVKGQWDPGYLIVNTWESEDCFNQAYYGEKNQSLIQKRLASALSNSCVCVIEPLIQRHY</sequence>
<dbReference type="AlphaFoldDB" id="A0AAD9IX64"/>
<organism evidence="1 2">
    <name type="scientific">Paralvinella palmiformis</name>
    <dbReference type="NCBI Taxonomy" id="53620"/>
    <lineage>
        <taxon>Eukaryota</taxon>
        <taxon>Metazoa</taxon>
        <taxon>Spiralia</taxon>
        <taxon>Lophotrochozoa</taxon>
        <taxon>Annelida</taxon>
        <taxon>Polychaeta</taxon>
        <taxon>Sedentaria</taxon>
        <taxon>Canalipalpata</taxon>
        <taxon>Terebellida</taxon>
        <taxon>Terebelliformia</taxon>
        <taxon>Alvinellidae</taxon>
        <taxon>Paralvinella</taxon>
    </lineage>
</organism>
<accession>A0AAD9IX64</accession>
<comment type="caution">
    <text evidence="1">The sequence shown here is derived from an EMBL/GenBank/DDBJ whole genome shotgun (WGS) entry which is preliminary data.</text>
</comment>